<name>A0A1H9KX98_9PSED</name>
<reference evidence="1 2" key="1">
    <citation type="submission" date="2016-10" db="EMBL/GenBank/DDBJ databases">
        <authorList>
            <person name="de Groot N.N."/>
        </authorList>
    </citation>
    <scope>NUCLEOTIDE SEQUENCE [LARGE SCALE GENOMIC DNA]</scope>
    <source>
        <strain evidence="1 2">LMG 27941</strain>
    </source>
</reference>
<dbReference type="InterPro" id="IPR005413">
    <property type="entry name" value="LowCa_resp_V_Ag"/>
</dbReference>
<protein>
    <submittedName>
        <fullName evidence="1">V antigen (LcrV) protein</fullName>
    </submittedName>
</protein>
<dbReference type="SUPFAM" id="SSF103388">
    <property type="entry name" value="Virulence-associated V antigen"/>
    <property type="match status" value="1"/>
</dbReference>
<dbReference type="AlphaFoldDB" id="A0A1H9KX98"/>
<evidence type="ECO:0000313" key="1">
    <source>
        <dbReference type="EMBL" id="SER03824.1"/>
    </source>
</evidence>
<dbReference type="InterPro" id="IPR036139">
    <property type="entry name" value="Vir_assoc_V_ag_sf"/>
</dbReference>
<dbReference type="PRINTS" id="PR01592">
    <property type="entry name" value="LCRVANTIGEN"/>
</dbReference>
<dbReference type="Proteomes" id="UP000199221">
    <property type="component" value="Unassembled WGS sequence"/>
</dbReference>
<dbReference type="Pfam" id="PF04792">
    <property type="entry name" value="LcrV"/>
    <property type="match status" value="1"/>
</dbReference>
<evidence type="ECO:0000313" key="2">
    <source>
        <dbReference type="Proteomes" id="UP000199221"/>
    </source>
</evidence>
<accession>A0A1H9KX98</accession>
<dbReference type="EMBL" id="FOEQ01000005">
    <property type="protein sequence ID" value="SER03824.1"/>
    <property type="molecule type" value="Genomic_DNA"/>
</dbReference>
<organism evidence="1 2">
    <name type="scientific">Pseudomonas soli</name>
    <dbReference type="NCBI Taxonomy" id="1306993"/>
    <lineage>
        <taxon>Bacteria</taxon>
        <taxon>Pseudomonadati</taxon>
        <taxon>Pseudomonadota</taxon>
        <taxon>Gammaproteobacteria</taxon>
        <taxon>Pseudomonadales</taxon>
        <taxon>Pseudomonadaceae</taxon>
        <taxon>Pseudomonas</taxon>
    </lineage>
</organism>
<dbReference type="GO" id="GO:0005576">
    <property type="term" value="C:extracellular region"/>
    <property type="evidence" value="ECO:0007669"/>
    <property type="project" value="InterPro"/>
</dbReference>
<proteinExistence type="predicted"/>
<sequence length="316" mass="35386">MMNSSIDAFNRLAPLPPVDRVAPPQIWVDIQRVECFLDQKAITAADDHGLPLSREQRRQVIETLLGPEGQARLAQSRSYFDSLLPDPLPDEPADALIQLLQAYAAWLPGAPLQLVNLGERLSMDELVMAAMGLRMRKQKTERTELSGQLKSLTAELKIFSVIQSKVNVVMADKGTFDLQDPGFNLFDPKLYDLDAAAWETSPEHRLLASYGTAAVTVQQFLAAKPTGLSPDSSVHRRHRVSGPMDDLKAEYTWHKDNNPLANFSQALSDRTRIVNDRVTEKTTLLNDAGSRYTTSTEVMMKFVETWFSMLSKIMQN</sequence>
<gene>
    <name evidence="1" type="ORF">SAMN05216230_105130</name>
</gene>